<proteinExistence type="inferred from homology"/>
<feature type="coiled-coil region" evidence="4">
    <location>
        <begin position="214"/>
        <end position="285"/>
    </location>
</feature>
<dbReference type="Gene3D" id="6.10.140.1430">
    <property type="match status" value="2"/>
</dbReference>
<dbReference type="RefSeq" id="WP_003147549.1">
    <property type="nucleotide sequence ID" value="NZ_GL883584.1"/>
</dbReference>
<gene>
    <name evidence="5" type="ORF">HMPREF0428_01405</name>
</gene>
<comment type="caution">
    <text evidence="5">The sequence shown here is derived from an EMBL/GenBank/DDBJ whole genome shotgun (WGS) entry which is preliminary data.</text>
</comment>
<reference evidence="5 6" key="1">
    <citation type="submission" date="2011-03" db="EMBL/GenBank/DDBJ databases">
        <title>The Genome Sequence of Gemella haemolysans M341.</title>
        <authorList>
            <consortium name="The Broad Institute Genome Sequencing Platform"/>
            <consortium name="The Broad Institute Genome Sequencing Center for Infectious Disease"/>
            <person name="Earl A."/>
            <person name="Ward D."/>
            <person name="Feldgarden M."/>
            <person name="Gevers D."/>
            <person name="Sibley C.D."/>
            <person name="Field T.R."/>
            <person name="Grinwis M."/>
            <person name="Eshaghurshan C.S."/>
            <person name="Surette M.G."/>
            <person name="Young S.K."/>
            <person name="Zeng Q."/>
            <person name="Gargeya S."/>
            <person name="Fitzgerald M."/>
            <person name="Haas B."/>
            <person name="Abouelleil A."/>
            <person name="Alvarado L."/>
            <person name="Arachchi H.M."/>
            <person name="Berlin A."/>
            <person name="Brown A."/>
            <person name="Chapman S.B."/>
            <person name="Chen Z."/>
            <person name="Dunbar C."/>
            <person name="Freedman E."/>
            <person name="Gearin G."/>
            <person name="Gellesch M."/>
            <person name="Goldberg J."/>
            <person name="Griggs A."/>
            <person name="Gujja S."/>
            <person name="Heilman E.R."/>
            <person name="Heiman D."/>
            <person name="Howarth C."/>
            <person name="Larson L."/>
            <person name="Lui A."/>
            <person name="MacDonald P.J.P."/>
            <person name="Mehta T."/>
            <person name="Montmayeur A."/>
            <person name="Murphy C."/>
            <person name="Neiman D."/>
            <person name="Pearson M."/>
            <person name="Priest M."/>
            <person name="Roberts A."/>
            <person name="Saif S."/>
            <person name="Shea T."/>
            <person name="Shenoy N."/>
            <person name="Sisk P."/>
            <person name="Stolte C."/>
            <person name="Sykes S."/>
            <person name="White J."/>
            <person name="Yandava C."/>
            <person name="Wortman J."/>
            <person name="Nusbaum C."/>
            <person name="Birren B."/>
        </authorList>
    </citation>
    <scope>NUCLEOTIDE SEQUENCE [LARGE SCALE GENOMIC DNA]</scope>
    <source>
        <strain evidence="5 6">M341</strain>
    </source>
</reference>
<evidence type="ECO:0000256" key="3">
    <source>
        <dbReference type="ARBA" id="ARBA00019574"/>
    </source>
</evidence>
<dbReference type="Proteomes" id="UP000004773">
    <property type="component" value="Unassembled WGS sequence"/>
</dbReference>
<evidence type="ECO:0000256" key="4">
    <source>
        <dbReference type="SAM" id="Coils"/>
    </source>
</evidence>
<evidence type="ECO:0000256" key="1">
    <source>
        <dbReference type="ARBA" id="ARBA00002561"/>
    </source>
</evidence>
<comment type="similarity">
    <text evidence="2">Belongs to the asp23 family.</text>
</comment>
<evidence type="ECO:0000313" key="5">
    <source>
        <dbReference type="EMBL" id="EGF87623.1"/>
    </source>
</evidence>
<comment type="function">
    <text evidence="1">May play a key role in alkaline pH tolerance.</text>
</comment>
<accession>A0AA87DY97</accession>
<dbReference type="EMBL" id="ACRO01000029">
    <property type="protein sequence ID" value="EGF87623.1"/>
    <property type="molecule type" value="Genomic_DNA"/>
</dbReference>
<dbReference type="Pfam" id="PF03780">
    <property type="entry name" value="Asp23"/>
    <property type="match status" value="1"/>
</dbReference>
<dbReference type="PANTHER" id="PTHR34297">
    <property type="entry name" value="HYPOTHETICAL CYTOSOLIC PROTEIN-RELATED"/>
    <property type="match status" value="1"/>
</dbReference>
<organism evidence="5 6">
    <name type="scientific">Gemella haemolysans M341</name>
    <dbReference type="NCBI Taxonomy" id="562981"/>
    <lineage>
        <taxon>Bacteria</taxon>
        <taxon>Bacillati</taxon>
        <taxon>Bacillota</taxon>
        <taxon>Bacilli</taxon>
        <taxon>Bacillales</taxon>
        <taxon>Gemellaceae</taxon>
        <taxon>Gemella</taxon>
    </lineage>
</organism>
<dbReference type="InterPro" id="IPR005531">
    <property type="entry name" value="Asp23"/>
</dbReference>
<protein>
    <recommendedName>
        <fullName evidence="3">Alkaline shock protein 23</fullName>
    </recommendedName>
</protein>
<keyword evidence="4" id="KW-0175">Coiled coil</keyword>
<sequence length="304" mass="32925">MSNPNENNVEKKELTTSNSEAKGELTFDNDVIKKIIGQALENVPGLLAVDGGFFSNLTDKLINTDNVTSGVNIEVGKEQVAVDLNIIVEYKKNVPEIFEEIKRVITTDIDEMTGLEVVEVNVNVIDIKTKEQHEADSVSLQDRVSNVVESTGEFASDTFTAAKAGISDGFSTVKEKVGDATEVVVDKAVDVKDAVVNKAVDVKDAVVEKAVDVKEATADKVEEAKEVASEAKEAVVEKAEDVKEATADKVEEAKEVASEAKEAVIDKAEDAKEVTADKVEETKEVASEIKEAVVEKQQMQKKRL</sequence>
<dbReference type="AlphaFoldDB" id="A0AA87DY97"/>
<evidence type="ECO:0000313" key="6">
    <source>
        <dbReference type="Proteomes" id="UP000004773"/>
    </source>
</evidence>
<dbReference type="PANTHER" id="PTHR34297:SF3">
    <property type="entry name" value="ALKALINE SHOCK PROTEIN 23"/>
    <property type="match status" value="1"/>
</dbReference>
<evidence type="ECO:0000256" key="2">
    <source>
        <dbReference type="ARBA" id="ARBA00005721"/>
    </source>
</evidence>
<name>A0AA87DY97_9BACL</name>